<sequence length="528" mass="56972">MAITKQTSGELKTRVNTCLNKLSDRDTLSMAANELETIARSLPNDAFAPFLNCLSTTDSSEKSPVRRQCVRLLGVLSAAHGDALSPHISRMISTVLRRLRDPDSAVRAACVDAVSSITTHVNSPPFTVILKPLVDALFHEQDLNAQIGSSLCLSAAVEAAPEPDAAELRKLLPRVLKLVKSDCFKAKPALLLFIGSITSSGCVKSKSSLSAVVSTAVEFLSSEDWAARKAAAEVLEKVVAAPERSLTAEFQGSCVAALESRRFDKVKVVRETMNRALETWRDLPGLSEEASSPKDTSSSGDSASLLSGSAGNVGLETPQLRKTLATRSPASSCSSTTSSQKSTLGNEDSRLCFSSARKLNLKKNFRSRVVPFNCNDNANVAGGCIINDNIENQEFEDLSLIRRQLRQIENQQSDLLDLLQRFIGSSQKGMSSLEKRVDGLERVLDEMSHDFAISTQRMSGTDSGGNTCCTIPGAEFLSPKFWRRGDGQSIVVNTKSPSSFRNQSFHGMAKCGDTSGEISKLVDSPRNC</sequence>
<evidence type="ECO:0000256" key="2">
    <source>
        <dbReference type="SAM" id="MobiDB-lite"/>
    </source>
</evidence>
<dbReference type="GO" id="GO:0005874">
    <property type="term" value="C:microtubule"/>
    <property type="evidence" value="ECO:0007669"/>
    <property type="project" value="InterPro"/>
</dbReference>
<organism evidence="4">
    <name type="scientific">Sesamum calycinum</name>
    <dbReference type="NCBI Taxonomy" id="2727403"/>
    <lineage>
        <taxon>Eukaryota</taxon>
        <taxon>Viridiplantae</taxon>
        <taxon>Streptophyta</taxon>
        <taxon>Embryophyta</taxon>
        <taxon>Tracheophyta</taxon>
        <taxon>Spermatophyta</taxon>
        <taxon>Magnoliopsida</taxon>
        <taxon>eudicotyledons</taxon>
        <taxon>Gunneridae</taxon>
        <taxon>Pentapetalae</taxon>
        <taxon>asterids</taxon>
        <taxon>lamiids</taxon>
        <taxon>Lamiales</taxon>
        <taxon>Pedaliaceae</taxon>
        <taxon>Sesamum</taxon>
    </lineage>
</organism>
<name>A0AAW2KG94_9LAMI</name>
<feature type="compositionally biased region" description="Low complexity" evidence="2">
    <location>
        <begin position="326"/>
        <end position="343"/>
    </location>
</feature>
<dbReference type="GO" id="GO:0008017">
    <property type="term" value="F:microtubule binding"/>
    <property type="evidence" value="ECO:0007669"/>
    <property type="project" value="InterPro"/>
</dbReference>
<gene>
    <name evidence="4" type="ORF">Scaly_3001000</name>
</gene>
<evidence type="ECO:0000259" key="3">
    <source>
        <dbReference type="Pfam" id="PF24714"/>
    </source>
</evidence>
<feature type="compositionally biased region" description="Low complexity" evidence="2">
    <location>
        <begin position="293"/>
        <end position="310"/>
    </location>
</feature>
<dbReference type="SUPFAM" id="SSF48371">
    <property type="entry name" value="ARM repeat"/>
    <property type="match status" value="1"/>
</dbReference>
<dbReference type="AlphaFoldDB" id="A0AAW2KG94"/>
<dbReference type="Pfam" id="PF24714">
    <property type="entry name" value="TOR1L1_N"/>
    <property type="match status" value="1"/>
</dbReference>
<dbReference type="EMBL" id="JACGWM010000437">
    <property type="protein sequence ID" value="KAL0304961.1"/>
    <property type="molecule type" value="Genomic_DNA"/>
</dbReference>
<keyword evidence="1" id="KW-0175">Coiled coil</keyword>
<reference evidence="4" key="1">
    <citation type="submission" date="2020-06" db="EMBL/GenBank/DDBJ databases">
        <authorList>
            <person name="Li T."/>
            <person name="Hu X."/>
            <person name="Zhang T."/>
            <person name="Song X."/>
            <person name="Zhang H."/>
            <person name="Dai N."/>
            <person name="Sheng W."/>
            <person name="Hou X."/>
            <person name="Wei L."/>
        </authorList>
    </citation>
    <scope>NUCLEOTIDE SEQUENCE</scope>
    <source>
        <strain evidence="4">KEN8</strain>
        <tissue evidence="4">Leaf</tissue>
    </source>
</reference>
<protein>
    <submittedName>
        <fullName evidence="4">TORTIFOLIA1-like protein 4</fullName>
    </submittedName>
</protein>
<evidence type="ECO:0000313" key="4">
    <source>
        <dbReference type="EMBL" id="KAL0304961.1"/>
    </source>
</evidence>
<accession>A0AAW2KG94</accession>
<comment type="caution">
    <text evidence="4">The sequence shown here is derived from an EMBL/GenBank/DDBJ whole genome shotgun (WGS) entry which is preliminary data.</text>
</comment>
<proteinExistence type="predicted"/>
<dbReference type="InterPro" id="IPR033337">
    <property type="entry name" value="TORTIFOLIA1/SINE1-2"/>
</dbReference>
<dbReference type="InterPro" id="IPR016024">
    <property type="entry name" value="ARM-type_fold"/>
</dbReference>
<reference evidence="4" key="2">
    <citation type="journal article" date="2024" name="Plant">
        <title>Genomic evolution and insights into agronomic trait innovations of Sesamum species.</title>
        <authorList>
            <person name="Miao H."/>
            <person name="Wang L."/>
            <person name="Qu L."/>
            <person name="Liu H."/>
            <person name="Sun Y."/>
            <person name="Le M."/>
            <person name="Wang Q."/>
            <person name="Wei S."/>
            <person name="Zheng Y."/>
            <person name="Lin W."/>
            <person name="Duan Y."/>
            <person name="Cao H."/>
            <person name="Xiong S."/>
            <person name="Wang X."/>
            <person name="Wei L."/>
            <person name="Li C."/>
            <person name="Ma Q."/>
            <person name="Ju M."/>
            <person name="Zhao R."/>
            <person name="Li G."/>
            <person name="Mu C."/>
            <person name="Tian Q."/>
            <person name="Mei H."/>
            <person name="Zhang T."/>
            <person name="Gao T."/>
            <person name="Zhang H."/>
        </authorList>
    </citation>
    <scope>NUCLEOTIDE SEQUENCE</scope>
    <source>
        <strain evidence="4">KEN8</strain>
    </source>
</reference>
<dbReference type="InterPro" id="IPR011989">
    <property type="entry name" value="ARM-like"/>
</dbReference>
<feature type="domain" description="TORTIFOLIA1/SINE1-2 N-terminal" evidence="3">
    <location>
        <begin position="10"/>
        <end position="281"/>
    </location>
</feature>
<dbReference type="InterPro" id="IPR057600">
    <property type="entry name" value="TORTIFOLIA1/SINE1-2_N"/>
</dbReference>
<dbReference type="PANTHER" id="PTHR31355">
    <property type="entry name" value="MICROTUBULE-ASSOCIATED PROTEIN TORTIFOLIA1"/>
    <property type="match status" value="1"/>
</dbReference>
<dbReference type="PANTHER" id="PTHR31355:SF28">
    <property type="entry name" value="MICROTUBULE-ASSOCIATED PROTEIN TORTIFOLIA1-LIKE"/>
    <property type="match status" value="1"/>
</dbReference>
<feature type="region of interest" description="Disordered" evidence="2">
    <location>
        <begin position="284"/>
        <end position="346"/>
    </location>
</feature>
<feature type="coiled-coil region" evidence="1">
    <location>
        <begin position="401"/>
        <end position="450"/>
    </location>
</feature>
<evidence type="ECO:0000256" key="1">
    <source>
        <dbReference type="SAM" id="Coils"/>
    </source>
</evidence>
<dbReference type="Gene3D" id="1.25.10.10">
    <property type="entry name" value="Leucine-rich Repeat Variant"/>
    <property type="match status" value="1"/>
</dbReference>
<dbReference type="FunFam" id="1.25.10.10:FF:000549">
    <property type="entry name" value="ARM repeat superfamily protein"/>
    <property type="match status" value="1"/>
</dbReference>